<feature type="compositionally biased region" description="Acidic residues" evidence="1">
    <location>
        <begin position="807"/>
        <end position="832"/>
    </location>
</feature>
<organism evidence="3 4">
    <name type="scientific">Puccinia coronata f. sp. avenae</name>
    <dbReference type="NCBI Taxonomy" id="200324"/>
    <lineage>
        <taxon>Eukaryota</taxon>
        <taxon>Fungi</taxon>
        <taxon>Dikarya</taxon>
        <taxon>Basidiomycota</taxon>
        <taxon>Pucciniomycotina</taxon>
        <taxon>Pucciniomycetes</taxon>
        <taxon>Pucciniales</taxon>
        <taxon>Pucciniaceae</taxon>
        <taxon>Puccinia</taxon>
    </lineage>
</organism>
<sequence length="856" mass="98192">MSGIFRERRTNYRCCIAPIEDRLRALERLEQLSSGAEGLWRINPGIITAHPHLKQDVAMLQEDSDHLVNSENSLQAEDFSTNSDFCQTDFHLSNTQEGLSLLDHAHNYHTFINQQNREKKLKQNWDKVIPSLLGAYLLLKSETHNWTTADWKKDMTNLFCQCKQKDCHSRTVDLVDLNTQTRKKILFCNCTPDIVCLLGHGYLGCSPPLVICLDGNFQHRHHFAASKNYLELITPSKFIHPDAISQINKKIHDQEDLLGIRSTSDQCADSHKAADDKRNQSTWKACNETGLMGCCCRHDAAIYMANITGGGKKRKYPLAIMDQILRDVDPERERQLFPEASDRLHFRTSVFHSYVHNWKCQLEFSPRLNDGWGLSDGEGLEQLWSYLSPLVSPLRYSTRSHRLGALQHKVEFHNKKGIVSLIHWIKHKQVMAIDRSEKAKVELDRLCETRNPFSIDQLNYTRGFFKAQWRDQRDFQQTHSNLETEERERLAEYLDRQATLETLRQQLREADERNPASFESLIETIFEIADNQEQQRSVEVNFTSYPAHLLESNQEEQNARLLIWHAKSKLYSHAVQLSAERQPLYRGTHIGTTLSTKILAAIERRKKPIQAAIKKFNGYRTNYLTKFAPGEINLPENRPLTYHTFANISLDSTFWQDVYLFHSQAPWAKNADVRAGIQAFLIMDRSKEEQTMIKNELNSATSWAVELHSSIKGRIDDLKARVAEGLQNEDALRSATSVNLGECEEVVRVALVVSVLQDQLAMHKALMRSWAGDVVDLWNTLYGSLPESHPWFQLVNNLPLPPIVGDPDPEDTSDSSINEEEELENNVEGNEDEVNSELMESMLNVAINNEANPNGQ</sequence>
<evidence type="ECO:0000256" key="1">
    <source>
        <dbReference type="SAM" id="MobiDB-lite"/>
    </source>
</evidence>
<dbReference type="EMBL" id="PGCI01000094">
    <property type="protein sequence ID" value="PLW41080.1"/>
    <property type="molecule type" value="Genomic_DNA"/>
</dbReference>
<gene>
    <name evidence="3" type="ORF">PCASD_07930</name>
</gene>
<dbReference type="PANTHER" id="PTHR33096">
    <property type="entry name" value="CXC2 DOMAIN-CONTAINING PROTEIN"/>
    <property type="match status" value="1"/>
</dbReference>
<accession>A0A2N5UTI5</accession>
<protein>
    <recommendedName>
        <fullName evidence="2">CxC1-like cysteine cluster associated with KDZ transposases domain-containing protein</fullName>
    </recommendedName>
</protein>
<name>A0A2N5UTI5_9BASI</name>
<proteinExistence type="predicted"/>
<feature type="region of interest" description="Disordered" evidence="1">
    <location>
        <begin position="802"/>
        <end position="832"/>
    </location>
</feature>
<dbReference type="AlphaFoldDB" id="A0A2N5UTI5"/>
<evidence type="ECO:0000313" key="3">
    <source>
        <dbReference type="EMBL" id="PLW41080.1"/>
    </source>
</evidence>
<dbReference type="PANTHER" id="PTHR33096:SF1">
    <property type="entry name" value="CXC1-LIKE CYSTEINE CLUSTER ASSOCIATED WITH KDZ TRANSPOSASES DOMAIN-CONTAINING PROTEIN"/>
    <property type="match status" value="1"/>
</dbReference>
<dbReference type="Proteomes" id="UP000235392">
    <property type="component" value="Unassembled WGS sequence"/>
</dbReference>
<comment type="caution">
    <text evidence="3">The sequence shown here is derived from an EMBL/GenBank/DDBJ whole genome shotgun (WGS) entry which is preliminary data.</text>
</comment>
<reference evidence="3 4" key="1">
    <citation type="submission" date="2017-11" db="EMBL/GenBank/DDBJ databases">
        <title>De novo assembly and phasing of dikaryotic genomes from two isolates of Puccinia coronata f. sp. avenae, the causal agent of oat crown rust.</title>
        <authorList>
            <person name="Miller M.E."/>
            <person name="Zhang Y."/>
            <person name="Omidvar V."/>
            <person name="Sperschneider J."/>
            <person name="Schwessinger B."/>
            <person name="Raley C."/>
            <person name="Palmer J.M."/>
            <person name="Garnica D."/>
            <person name="Upadhyaya N."/>
            <person name="Rathjen J."/>
            <person name="Taylor J.M."/>
            <person name="Park R.F."/>
            <person name="Dodds P.N."/>
            <person name="Hirsch C.D."/>
            <person name="Kianian S.F."/>
            <person name="Figueroa M."/>
        </authorList>
    </citation>
    <scope>NUCLEOTIDE SEQUENCE [LARGE SCALE GENOMIC DNA]</scope>
    <source>
        <strain evidence="3">12SD80</strain>
    </source>
</reference>
<dbReference type="Pfam" id="PF18758">
    <property type="entry name" value="KDZ"/>
    <property type="match status" value="1"/>
</dbReference>
<dbReference type="Pfam" id="PF18802">
    <property type="entry name" value="CxC1"/>
    <property type="match status" value="1"/>
</dbReference>
<evidence type="ECO:0000313" key="4">
    <source>
        <dbReference type="Proteomes" id="UP000235392"/>
    </source>
</evidence>
<feature type="domain" description="CxC1-like cysteine cluster associated with KDZ transposases" evidence="2">
    <location>
        <begin position="145"/>
        <end position="207"/>
    </location>
</feature>
<evidence type="ECO:0000259" key="2">
    <source>
        <dbReference type="Pfam" id="PF18802"/>
    </source>
</evidence>
<dbReference type="InterPro" id="IPR041320">
    <property type="entry name" value="CxC1"/>
</dbReference>
<dbReference type="InterPro" id="IPR040521">
    <property type="entry name" value="KDZ"/>
</dbReference>